<evidence type="ECO:0000256" key="1">
    <source>
        <dbReference type="SAM" id="Phobius"/>
    </source>
</evidence>
<dbReference type="Proteomes" id="UP000238169">
    <property type="component" value="Unassembled WGS sequence"/>
</dbReference>
<keyword evidence="1" id="KW-0472">Membrane</keyword>
<keyword evidence="1" id="KW-0812">Transmembrane</keyword>
<dbReference type="RefSeq" id="WP_106854783.1">
    <property type="nucleotide sequence ID" value="NZ_OGTP01000006.1"/>
</dbReference>
<gene>
    <name evidence="2" type="ORF">NOV72_02359</name>
</gene>
<dbReference type="OrthoDB" id="9025408at2"/>
<dbReference type="AlphaFoldDB" id="A0A2U3I4N9"/>
<dbReference type="EMBL" id="OGTP01000006">
    <property type="protein sequence ID" value="SPB15130.1"/>
    <property type="molecule type" value="Genomic_DNA"/>
</dbReference>
<protein>
    <submittedName>
        <fullName evidence="2">Uncharacterized protein</fullName>
    </submittedName>
</protein>
<name>A0A2U3I4N9_9BURK</name>
<accession>A0A2U3I4N9</accession>
<sequence length="190" mass="21148">MEFQKIASIRAIIAMTMLVLSTAGVAHGFWSTADCITKEESMAIRRAFFSKLPNTEAFAAYAGNGRFKIFTNVAAGAALETEVASLEKEISWLSNLMKNHSRLFSDISQFKSVKFTYVRGRLRGARVSVDNLQSSTRFPKNECVEQVSYDISEGVCAKAQKVNILTFDFTKEKNKVGLAGVELYIYPCDE</sequence>
<reference evidence="3" key="1">
    <citation type="submission" date="2018-01" db="EMBL/GenBank/DDBJ databases">
        <authorList>
            <person name="Peeters C."/>
        </authorList>
    </citation>
    <scope>NUCLEOTIDE SEQUENCE [LARGE SCALE GENOMIC DNA]</scope>
</reference>
<keyword evidence="3" id="KW-1185">Reference proteome</keyword>
<keyword evidence="1" id="KW-1133">Transmembrane helix</keyword>
<evidence type="ECO:0000313" key="3">
    <source>
        <dbReference type="Proteomes" id="UP000238169"/>
    </source>
</evidence>
<organism evidence="2 3">
    <name type="scientific">Caballeronia novacaledonica</name>
    <dbReference type="NCBI Taxonomy" id="1544861"/>
    <lineage>
        <taxon>Bacteria</taxon>
        <taxon>Pseudomonadati</taxon>
        <taxon>Pseudomonadota</taxon>
        <taxon>Betaproteobacteria</taxon>
        <taxon>Burkholderiales</taxon>
        <taxon>Burkholderiaceae</taxon>
        <taxon>Caballeronia</taxon>
    </lineage>
</organism>
<evidence type="ECO:0000313" key="2">
    <source>
        <dbReference type="EMBL" id="SPB15130.1"/>
    </source>
</evidence>
<feature type="transmembrane region" description="Helical" evidence="1">
    <location>
        <begin position="12"/>
        <end position="30"/>
    </location>
</feature>
<proteinExistence type="predicted"/>